<keyword evidence="1" id="KW-0547">Nucleotide-binding</keyword>
<dbReference type="Gene3D" id="3.30.200.20">
    <property type="entry name" value="Phosphorylase Kinase, domain 1"/>
    <property type="match status" value="1"/>
</dbReference>
<dbReference type="InterPro" id="IPR011009">
    <property type="entry name" value="Kinase-like_dom_sf"/>
</dbReference>
<dbReference type="GO" id="GO:0005524">
    <property type="term" value="F:ATP binding"/>
    <property type="evidence" value="ECO:0007669"/>
    <property type="project" value="UniProtKB-UniRule"/>
</dbReference>
<keyword evidence="5" id="KW-1185">Reference proteome</keyword>
<evidence type="ECO:0000256" key="2">
    <source>
        <dbReference type="SAM" id="MobiDB-lite"/>
    </source>
</evidence>
<dbReference type="GO" id="GO:0004672">
    <property type="term" value="F:protein kinase activity"/>
    <property type="evidence" value="ECO:0007669"/>
    <property type="project" value="InterPro"/>
</dbReference>
<accession>A0AAW1P2K7</accession>
<evidence type="ECO:0000259" key="3">
    <source>
        <dbReference type="PROSITE" id="PS50011"/>
    </source>
</evidence>
<dbReference type="InterPro" id="IPR017441">
    <property type="entry name" value="Protein_kinase_ATP_BS"/>
</dbReference>
<sequence>MEYQGDLYWDPGHELNEEDSPQQQLPSAVAVSDGALNTDTDANALAEECEPINVLLIPKLDITDRAAQDADPAGYVFNNTGNSLVTCPPSSAIYPDVITPRQTPRDNEELPGAAGLAGFATYAGSAQVASSEPEKKGRVGKAFGKLKRLFAAKKHASPPATPFSDETMAQAPLGAEPVPDQLQPTSPARSIAAQEACLPTKPLPPPGAPMILEPRPLLADGSRAPLPVLPLASLDHKPNPQYNRPYTKLGEGSYGAIFEMKTQWGGQAVAVKVAEAGSRSLDSIALYQRQNLAHEMAVLENLQGPAIVPLLAMVTVPAVGGGQAFAGYIMPIADAGDVFELSTTLRSGGCPCHPTISLTS</sequence>
<evidence type="ECO:0000313" key="4">
    <source>
        <dbReference type="EMBL" id="KAK9802793.1"/>
    </source>
</evidence>
<organism evidence="4 5">
    <name type="scientific">Symbiochloris irregularis</name>
    <dbReference type="NCBI Taxonomy" id="706552"/>
    <lineage>
        <taxon>Eukaryota</taxon>
        <taxon>Viridiplantae</taxon>
        <taxon>Chlorophyta</taxon>
        <taxon>core chlorophytes</taxon>
        <taxon>Trebouxiophyceae</taxon>
        <taxon>Trebouxiales</taxon>
        <taxon>Trebouxiaceae</taxon>
        <taxon>Symbiochloris</taxon>
    </lineage>
</organism>
<dbReference type="PROSITE" id="PS50011">
    <property type="entry name" value="PROTEIN_KINASE_DOM"/>
    <property type="match status" value="1"/>
</dbReference>
<dbReference type="Proteomes" id="UP001465755">
    <property type="component" value="Unassembled WGS sequence"/>
</dbReference>
<comment type="caution">
    <text evidence="4">The sequence shown here is derived from an EMBL/GenBank/DDBJ whole genome shotgun (WGS) entry which is preliminary data.</text>
</comment>
<dbReference type="SUPFAM" id="SSF56112">
    <property type="entry name" value="Protein kinase-like (PK-like)"/>
    <property type="match status" value="1"/>
</dbReference>
<keyword evidence="1" id="KW-0067">ATP-binding</keyword>
<dbReference type="InterPro" id="IPR000719">
    <property type="entry name" value="Prot_kinase_dom"/>
</dbReference>
<dbReference type="PROSITE" id="PS00107">
    <property type="entry name" value="PROTEIN_KINASE_ATP"/>
    <property type="match status" value="1"/>
</dbReference>
<evidence type="ECO:0000313" key="5">
    <source>
        <dbReference type="Proteomes" id="UP001465755"/>
    </source>
</evidence>
<reference evidence="4 5" key="1">
    <citation type="journal article" date="2024" name="Nat. Commun.">
        <title>Phylogenomics reveals the evolutionary origins of lichenization in chlorophyte algae.</title>
        <authorList>
            <person name="Puginier C."/>
            <person name="Libourel C."/>
            <person name="Otte J."/>
            <person name="Skaloud P."/>
            <person name="Haon M."/>
            <person name="Grisel S."/>
            <person name="Petersen M."/>
            <person name="Berrin J.G."/>
            <person name="Delaux P.M."/>
            <person name="Dal Grande F."/>
            <person name="Keller J."/>
        </authorList>
    </citation>
    <scope>NUCLEOTIDE SEQUENCE [LARGE SCALE GENOMIC DNA]</scope>
    <source>
        <strain evidence="4 5">SAG 2036</strain>
    </source>
</reference>
<feature type="region of interest" description="Disordered" evidence="2">
    <location>
        <begin position="1"/>
        <end position="27"/>
    </location>
</feature>
<proteinExistence type="predicted"/>
<feature type="domain" description="Protein kinase" evidence="3">
    <location>
        <begin position="243"/>
        <end position="360"/>
    </location>
</feature>
<gene>
    <name evidence="4" type="ORF">WJX73_006226</name>
</gene>
<dbReference type="EMBL" id="JALJOQ010000067">
    <property type="protein sequence ID" value="KAK9802793.1"/>
    <property type="molecule type" value="Genomic_DNA"/>
</dbReference>
<feature type="binding site" evidence="1">
    <location>
        <position position="272"/>
    </location>
    <ligand>
        <name>ATP</name>
        <dbReference type="ChEBI" id="CHEBI:30616"/>
    </ligand>
</feature>
<protein>
    <recommendedName>
        <fullName evidence="3">Protein kinase domain-containing protein</fullName>
    </recommendedName>
</protein>
<dbReference type="AlphaFoldDB" id="A0AAW1P2K7"/>
<name>A0AAW1P2K7_9CHLO</name>
<evidence type="ECO:0000256" key="1">
    <source>
        <dbReference type="PROSITE-ProRule" id="PRU10141"/>
    </source>
</evidence>